<organism evidence="6 7">
    <name type="scientific">Desulfosudis oleivorans (strain DSM 6200 / JCM 39069 / Hxd3)</name>
    <name type="common">Desulfococcus oleovorans</name>
    <dbReference type="NCBI Taxonomy" id="96561"/>
    <lineage>
        <taxon>Bacteria</taxon>
        <taxon>Pseudomonadati</taxon>
        <taxon>Thermodesulfobacteriota</taxon>
        <taxon>Desulfobacteria</taxon>
        <taxon>Desulfobacterales</taxon>
        <taxon>Desulfosudaceae</taxon>
        <taxon>Desulfosudis</taxon>
    </lineage>
</organism>
<keyword evidence="7" id="KW-1185">Reference proteome</keyword>
<dbReference type="AlphaFoldDB" id="A8ZTW8"/>
<feature type="transmembrane region" description="Helical" evidence="5">
    <location>
        <begin position="269"/>
        <end position="287"/>
    </location>
</feature>
<keyword evidence="3 5" id="KW-1133">Transmembrane helix</keyword>
<comment type="subcellular location">
    <subcellularLocation>
        <location evidence="1">Membrane</location>
        <topology evidence="1">Multi-pass membrane protein</topology>
    </subcellularLocation>
</comment>
<dbReference type="GO" id="GO:0016765">
    <property type="term" value="F:transferase activity, transferring alkyl or aryl (other than methyl) groups"/>
    <property type="evidence" value="ECO:0007669"/>
    <property type="project" value="InterPro"/>
</dbReference>
<protein>
    <submittedName>
        <fullName evidence="6">UbiA prenyltransferase</fullName>
    </submittedName>
</protein>
<evidence type="ECO:0000313" key="6">
    <source>
        <dbReference type="EMBL" id="ABW67901.1"/>
    </source>
</evidence>
<accession>A8ZTW8</accession>
<evidence type="ECO:0000256" key="2">
    <source>
        <dbReference type="ARBA" id="ARBA00022692"/>
    </source>
</evidence>
<sequence length="288" mass="33116">MISKSTLLHLRIPFSFFLMPVFLFALGISINPSGYRIVLTFIVLHLFIYPASNAYNSYFDKDEESIGGLKHPPAVERDLYATSLVFDGAGILLALCISRQFAVMVFIYGLISKAYSHPSIRIKKYPWLSWLIAGFFQGLFTFWMCYMALNHRGFDVILQADIFIPAVLTTLILMGFYPLTQIYQHKEDKKRGDLTLSCLLGIRGTFVFSAAVFLIALPGFLVYFKWYFGWQLFYLFLLSIIPVLAFFSRWFLKAINNPAKADYSHTMRLSMISSLSLSTFFILLYFVK</sequence>
<keyword evidence="2 5" id="KW-0812">Transmembrane</keyword>
<keyword evidence="6" id="KW-0808">Transferase</keyword>
<evidence type="ECO:0000256" key="4">
    <source>
        <dbReference type="ARBA" id="ARBA00023136"/>
    </source>
</evidence>
<feature type="transmembrane region" description="Helical" evidence="5">
    <location>
        <begin position="230"/>
        <end position="248"/>
    </location>
</feature>
<keyword evidence="4 5" id="KW-0472">Membrane</keyword>
<dbReference type="EMBL" id="CP000859">
    <property type="protein sequence ID" value="ABW67901.1"/>
    <property type="molecule type" value="Genomic_DNA"/>
</dbReference>
<dbReference type="HOGENOM" id="CLU_986558_0_0_7"/>
<dbReference type="GO" id="GO:0016020">
    <property type="term" value="C:membrane"/>
    <property type="evidence" value="ECO:0007669"/>
    <property type="project" value="UniProtKB-SubCell"/>
</dbReference>
<feature type="transmembrane region" description="Helical" evidence="5">
    <location>
        <begin position="156"/>
        <end position="179"/>
    </location>
</feature>
<dbReference type="STRING" id="96561.Dole_2097"/>
<evidence type="ECO:0000256" key="5">
    <source>
        <dbReference type="SAM" id="Phobius"/>
    </source>
</evidence>
<feature type="transmembrane region" description="Helical" evidence="5">
    <location>
        <begin position="200"/>
        <end position="224"/>
    </location>
</feature>
<name>A8ZTW8_DESOH</name>
<gene>
    <name evidence="6" type="ordered locus">Dole_2097</name>
</gene>
<dbReference type="InterPro" id="IPR000537">
    <property type="entry name" value="UbiA_prenyltransferase"/>
</dbReference>
<dbReference type="Pfam" id="PF01040">
    <property type="entry name" value="UbiA"/>
    <property type="match status" value="1"/>
</dbReference>
<evidence type="ECO:0000256" key="1">
    <source>
        <dbReference type="ARBA" id="ARBA00004141"/>
    </source>
</evidence>
<feature type="transmembrane region" description="Helical" evidence="5">
    <location>
        <begin position="89"/>
        <end position="111"/>
    </location>
</feature>
<dbReference type="Proteomes" id="UP000008561">
    <property type="component" value="Chromosome"/>
</dbReference>
<feature type="transmembrane region" description="Helical" evidence="5">
    <location>
        <begin position="12"/>
        <end position="30"/>
    </location>
</feature>
<evidence type="ECO:0000256" key="3">
    <source>
        <dbReference type="ARBA" id="ARBA00022989"/>
    </source>
</evidence>
<evidence type="ECO:0000313" key="7">
    <source>
        <dbReference type="Proteomes" id="UP000008561"/>
    </source>
</evidence>
<dbReference type="OrthoDB" id="665023at2"/>
<dbReference type="KEGG" id="dol:Dole_2097"/>
<feature type="transmembrane region" description="Helical" evidence="5">
    <location>
        <begin position="127"/>
        <end position="150"/>
    </location>
</feature>
<dbReference type="eggNOG" id="COG1575">
    <property type="taxonomic scope" value="Bacteria"/>
</dbReference>
<feature type="transmembrane region" description="Helical" evidence="5">
    <location>
        <begin position="37"/>
        <end position="55"/>
    </location>
</feature>
<proteinExistence type="predicted"/>
<reference evidence="6 7" key="1">
    <citation type="submission" date="2007-10" db="EMBL/GenBank/DDBJ databases">
        <title>Complete sequence of Desulfococcus oleovorans Hxd3.</title>
        <authorList>
            <consortium name="US DOE Joint Genome Institute"/>
            <person name="Copeland A."/>
            <person name="Lucas S."/>
            <person name="Lapidus A."/>
            <person name="Barry K."/>
            <person name="Glavina del Rio T."/>
            <person name="Dalin E."/>
            <person name="Tice H."/>
            <person name="Pitluck S."/>
            <person name="Kiss H."/>
            <person name="Brettin T."/>
            <person name="Bruce D."/>
            <person name="Detter J.C."/>
            <person name="Han C."/>
            <person name="Schmutz J."/>
            <person name="Larimer F."/>
            <person name="Land M."/>
            <person name="Hauser L."/>
            <person name="Kyrpides N."/>
            <person name="Kim E."/>
            <person name="Wawrik B."/>
            <person name="Richardson P."/>
        </authorList>
    </citation>
    <scope>NUCLEOTIDE SEQUENCE [LARGE SCALE GENOMIC DNA]</scope>
    <source>
        <strain evidence="7">DSM 6200 / JCM 39069 / Hxd3</strain>
    </source>
</reference>